<evidence type="ECO:0000313" key="2">
    <source>
        <dbReference type="Proteomes" id="UP000055024"/>
    </source>
</evidence>
<organism evidence="1 2">
    <name type="scientific">Trichinella zimbabwensis</name>
    <dbReference type="NCBI Taxonomy" id="268475"/>
    <lineage>
        <taxon>Eukaryota</taxon>
        <taxon>Metazoa</taxon>
        <taxon>Ecdysozoa</taxon>
        <taxon>Nematoda</taxon>
        <taxon>Enoplea</taxon>
        <taxon>Dorylaimia</taxon>
        <taxon>Trichinellida</taxon>
        <taxon>Trichinellidae</taxon>
        <taxon>Trichinella</taxon>
    </lineage>
</organism>
<name>A0A0V1DML9_9BILA</name>
<feature type="non-terminal residue" evidence="1">
    <location>
        <position position="34"/>
    </location>
</feature>
<reference evidence="1 2" key="1">
    <citation type="submission" date="2015-01" db="EMBL/GenBank/DDBJ databases">
        <title>Evolution of Trichinella species and genotypes.</title>
        <authorList>
            <person name="Korhonen P.K."/>
            <person name="Edoardo P."/>
            <person name="Giuseppe L.R."/>
            <person name="Gasser R.B."/>
        </authorList>
    </citation>
    <scope>NUCLEOTIDE SEQUENCE [LARGE SCALE GENOMIC DNA]</scope>
    <source>
        <strain evidence="1">ISS1029</strain>
    </source>
</reference>
<sequence length="34" mass="3951">MNYSLGCFGVFGENFFVKCLAFFARNRKNAVDQR</sequence>
<proteinExistence type="predicted"/>
<protein>
    <submittedName>
        <fullName evidence="1">Uncharacterized protein</fullName>
    </submittedName>
</protein>
<dbReference type="Proteomes" id="UP000055024">
    <property type="component" value="Unassembled WGS sequence"/>
</dbReference>
<dbReference type="EMBL" id="JYDP01009277">
    <property type="protein sequence ID" value="KRY62794.1"/>
    <property type="molecule type" value="Genomic_DNA"/>
</dbReference>
<keyword evidence="2" id="KW-1185">Reference proteome</keyword>
<evidence type="ECO:0000313" key="1">
    <source>
        <dbReference type="EMBL" id="KRY62794.1"/>
    </source>
</evidence>
<gene>
    <name evidence="1" type="ORF">T11_11648</name>
</gene>
<accession>A0A0V1DML9</accession>
<dbReference type="AlphaFoldDB" id="A0A0V1DML9"/>
<comment type="caution">
    <text evidence="1">The sequence shown here is derived from an EMBL/GenBank/DDBJ whole genome shotgun (WGS) entry which is preliminary data.</text>
</comment>